<proteinExistence type="predicted"/>
<keyword evidence="2" id="KW-1185">Reference proteome</keyword>
<evidence type="ECO:0000313" key="1">
    <source>
        <dbReference type="EMBL" id="EEZ98049.1"/>
    </source>
</evidence>
<reference evidence="1 2" key="1">
    <citation type="journal article" date="2008" name="Nature">
        <title>The genome of the model beetle and pest Tribolium castaneum.</title>
        <authorList>
            <consortium name="Tribolium Genome Sequencing Consortium"/>
            <person name="Richards S."/>
            <person name="Gibbs R.A."/>
            <person name="Weinstock G.M."/>
            <person name="Brown S.J."/>
            <person name="Denell R."/>
            <person name="Beeman R.W."/>
            <person name="Gibbs R."/>
            <person name="Beeman R.W."/>
            <person name="Brown S.J."/>
            <person name="Bucher G."/>
            <person name="Friedrich M."/>
            <person name="Grimmelikhuijzen C.J."/>
            <person name="Klingler M."/>
            <person name="Lorenzen M."/>
            <person name="Richards S."/>
            <person name="Roth S."/>
            <person name="Schroder R."/>
            <person name="Tautz D."/>
            <person name="Zdobnov E.M."/>
            <person name="Muzny D."/>
            <person name="Gibbs R.A."/>
            <person name="Weinstock G.M."/>
            <person name="Attaway T."/>
            <person name="Bell S."/>
            <person name="Buhay C.J."/>
            <person name="Chandrabose M.N."/>
            <person name="Chavez D."/>
            <person name="Clerk-Blankenburg K.P."/>
            <person name="Cree A."/>
            <person name="Dao M."/>
            <person name="Davis C."/>
            <person name="Chacko J."/>
            <person name="Dinh H."/>
            <person name="Dugan-Rocha S."/>
            <person name="Fowler G."/>
            <person name="Garner T.T."/>
            <person name="Garnes J."/>
            <person name="Gnirke A."/>
            <person name="Hawes A."/>
            <person name="Hernandez J."/>
            <person name="Hines S."/>
            <person name="Holder M."/>
            <person name="Hume J."/>
            <person name="Jhangiani S.N."/>
            <person name="Joshi V."/>
            <person name="Khan Z.M."/>
            <person name="Jackson L."/>
            <person name="Kovar C."/>
            <person name="Kowis A."/>
            <person name="Lee S."/>
            <person name="Lewis L.R."/>
            <person name="Margolis J."/>
            <person name="Morgan M."/>
            <person name="Nazareth L.V."/>
            <person name="Nguyen N."/>
            <person name="Okwuonu G."/>
            <person name="Parker D."/>
            <person name="Richards S."/>
            <person name="Ruiz S.J."/>
            <person name="Santibanez J."/>
            <person name="Savard J."/>
            <person name="Scherer S.E."/>
            <person name="Schneider B."/>
            <person name="Sodergren E."/>
            <person name="Tautz D."/>
            <person name="Vattahil S."/>
            <person name="Villasana D."/>
            <person name="White C.S."/>
            <person name="Wright R."/>
            <person name="Park Y."/>
            <person name="Beeman R.W."/>
            <person name="Lord J."/>
            <person name="Oppert B."/>
            <person name="Lorenzen M."/>
            <person name="Brown S."/>
            <person name="Wang L."/>
            <person name="Savard J."/>
            <person name="Tautz D."/>
            <person name="Richards S."/>
            <person name="Weinstock G."/>
            <person name="Gibbs R.A."/>
            <person name="Liu Y."/>
            <person name="Worley K."/>
            <person name="Weinstock G."/>
            <person name="Elsik C.G."/>
            <person name="Reese J.T."/>
            <person name="Elhaik E."/>
            <person name="Landan G."/>
            <person name="Graur D."/>
            <person name="Arensburger P."/>
            <person name="Atkinson P."/>
            <person name="Beeman R.W."/>
            <person name="Beidler J."/>
            <person name="Brown S.J."/>
            <person name="Demuth J.P."/>
            <person name="Drury D.W."/>
            <person name="Du Y.Z."/>
            <person name="Fujiwara H."/>
            <person name="Lorenzen M."/>
            <person name="Maselli V."/>
            <person name="Osanai M."/>
            <person name="Park Y."/>
            <person name="Robertson H.M."/>
            <person name="Tu Z."/>
            <person name="Wang J.J."/>
            <person name="Wang S."/>
            <person name="Richards S."/>
            <person name="Song H."/>
            <person name="Zhang L."/>
            <person name="Sodergren E."/>
            <person name="Werner D."/>
            <person name="Stanke M."/>
            <person name="Morgenstern B."/>
            <person name="Solovyev V."/>
            <person name="Kosarev P."/>
            <person name="Brown G."/>
            <person name="Chen H.C."/>
            <person name="Ermolaeva O."/>
            <person name="Hlavina W."/>
            <person name="Kapustin Y."/>
            <person name="Kiryutin B."/>
            <person name="Kitts P."/>
            <person name="Maglott D."/>
            <person name="Pruitt K."/>
            <person name="Sapojnikov V."/>
            <person name="Souvorov A."/>
            <person name="Mackey A.J."/>
            <person name="Waterhouse R.M."/>
            <person name="Wyder S."/>
            <person name="Zdobnov E.M."/>
            <person name="Zdobnov E.M."/>
            <person name="Wyder S."/>
            <person name="Kriventseva E.V."/>
            <person name="Kadowaki T."/>
            <person name="Bork P."/>
            <person name="Aranda M."/>
            <person name="Bao R."/>
            <person name="Beermann A."/>
            <person name="Berns N."/>
            <person name="Bolognesi R."/>
            <person name="Bonneton F."/>
            <person name="Bopp D."/>
            <person name="Brown S.J."/>
            <person name="Bucher G."/>
            <person name="Butts T."/>
            <person name="Chaumot A."/>
            <person name="Denell R.E."/>
            <person name="Ferrier D.E."/>
            <person name="Friedrich M."/>
            <person name="Gordon C.M."/>
            <person name="Jindra M."/>
            <person name="Klingler M."/>
            <person name="Lan Q."/>
            <person name="Lattorff H.M."/>
            <person name="Laudet V."/>
            <person name="von Levetsow C."/>
            <person name="Liu Z."/>
            <person name="Lutz R."/>
            <person name="Lynch J.A."/>
            <person name="da Fonseca R.N."/>
            <person name="Posnien N."/>
            <person name="Reuter R."/>
            <person name="Roth S."/>
            <person name="Savard J."/>
            <person name="Schinko J.B."/>
            <person name="Schmitt C."/>
            <person name="Schoppmeier M."/>
            <person name="Schroder R."/>
            <person name="Shippy T.D."/>
            <person name="Simonnet F."/>
            <person name="Marques-Souza H."/>
            <person name="Tautz D."/>
            <person name="Tomoyasu Y."/>
            <person name="Trauner J."/>
            <person name="Van der Zee M."/>
            <person name="Vervoort M."/>
            <person name="Wittkopp N."/>
            <person name="Wimmer E.A."/>
            <person name="Yang X."/>
            <person name="Jones A.K."/>
            <person name="Sattelle D.B."/>
            <person name="Ebert P.R."/>
            <person name="Nelson D."/>
            <person name="Scott J.G."/>
            <person name="Beeman R.W."/>
            <person name="Muthukrishnan S."/>
            <person name="Kramer K.J."/>
            <person name="Arakane Y."/>
            <person name="Beeman R.W."/>
            <person name="Zhu Q."/>
            <person name="Hogenkamp D."/>
            <person name="Dixit R."/>
            <person name="Oppert B."/>
            <person name="Jiang H."/>
            <person name="Zou Z."/>
            <person name="Marshall J."/>
            <person name="Elpidina E."/>
            <person name="Vinokurov K."/>
            <person name="Oppert C."/>
            <person name="Zou Z."/>
            <person name="Evans J."/>
            <person name="Lu Z."/>
            <person name="Zhao P."/>
            <person name="Sumathipala N."/>
            <person name="Altincicek B."/>
            <person name="Vilcinskas A."/>
            <person name="Williams M."/>
            <person name="Hultmark D."/>
            <person name="Hetru C."/>
            <person name="Jiang H."/>
            <person name="Grimmelikhuijzen C.J."/>
            <person name="Hauser F."/>
            <person name="Cazzamali G."/>
            <person name="Williamson M."/>
            <person name="Park Y."/>
            <person name="Li B."/>
            <person name="Tanaka Y."/>
            <person name="Predel R."/>
            <person name="Neupert S."/>
            <person name="Schachtner J."/>
            <person name="Verleyen P."/>
            <person name="Raible F."/>
            <person name="Bork P."/>
            <person name="Friedrich M."/>
            <person name="Walden K.K."/>
            <person name="Robertson H.M."/>
            <person name="Angeli S."/>
            <person name="Foret S."/>
            <person name="Bucher G."/>
            <person name="Schuetz S."/>
            <person name="Maleszka R."/>
            <person name="Wimmer E.A."/>
            <person name="Beeman R.W."/>
            <person name="Lorenzen M."/>
            <person name="Tomoyasu Y."/>
            <person name="Miller S.C."/>
            <person name="Grossmann D."/>
            <person name="Bucher G."/>
        </authorList>
    </citation>
    <scope>NUCLEOTIDE SEQUENCE [LARGE SCALE GENOMIC DNA]</scope>
    <source>
        <strain evidence="1 2">Georgia GA2</strain>
    </source>
</reference>
<dbReference type="EMBL" id="KQ971312">
    <property type="protein sequence ID" value="EEZ98049.1"/>
    <property type="molecule type" value="Genomic_DNA"/>
</dbReference>
<evidence type="ECO:0000313" key="2">
    <source>
        <dbReference type="Proteomes" id="UP000007266"/>
    </source>
</evidence>
<organism evidence="1 2">
    <name type="scientific">Tribolium castaneum</name>
    <name type="common">Red flour beetle</name>
    <dbReference type="NCBI Taxonomy" id="7070"/>
    <lineage>
        <taxon>Eukaryota</taxon>
        <taxon>Metazoa</taxon>
        <taxon>Ecdysozoa</taxon>
        <taxon>Arthropoda</taxon>
        <taxon>Hexapoda</taxon>
        <taxon>Insecta</taxon>
        <taxon>Pterygota</taxon>
        <taxon>Neoptera</taxon>
        <taxon>Endopterygota</taxon>
        <taxon>Coleoptera</taxon>
        <taxon>Polyphaga</taxon>
        <taxon>Cucujiformia</taxon>
        <taxon>Tenebrionidae</taxon>
        <taxon>Tenebrionidae incertae sedis</taxon>
        <taxon>Tribolium</taxon>
    </lineage>
</organism>
<reference evidence="1 2" key="2">
    <citation type="journal article" date="2010" name="Nucleic Acids Res.">
        <title>BeetleBase in 2010: revisions to provide comprehensive genomic information for Tribolium castaneum.</title>
        <authorList>
            <person name="Kim H.S."/>
            <person name="Murphy T."/>
            <person name="Xia J."/>
            <person name="Caragea D."/>
            <person name="Park Y."/>
            <person name="Beeman R.W."/>
            <person name="Lorenzen M.D."/>
            <person name="Butcher S."/>
            <person name="Manak J.R."/>
            <person name="Brown S.J."/>
        </authorList>
    </citation>
    <scope>GENOME REANNOTATION</scope>
    <source>
        <strain evidence="1 2">Georgia GA2</strain>
    </source>
</reference>
<protein>
    <submittedName>
        <fullName evidence="1">Uncharacterized protein</fullName>
    </submittedName>
</protein>
<gene>
    <name evidence="1" type="primary">GLEAN_00454</name>
    <name evidence="1" type="ORF">TcasGA2_TC000454</name>
</gene>
<dbReference type="HOGENOM" id="CLU_2087915_0_0_1"/>
<sequence length="117" mass="13296">MGLTSPHDPIDAKYKEIHERTSNRTRNVLLCLASECGYTWPLKDLTHYEARGSERKTKNACMPYKFPVDKNLFPLPTHGSAVMQNDRLAALHALVSIIRHKRCEKTAAAKSLVDFCR</sequence>
<name>D6WA69_TRICA</name>
<accession>D6WA69</accession>
<dbReference type="Proteomes" id="UP000007266">
    <property type="component" value="Linkage group 2"/>
</dbReference>
<dbReference type="AlphaFoldDB" id="D6WA69"/>